<accession>A0ABZ2RN48</accession>
<keyword evidence="8" id="KW-1185">Reference proteome</keyword>
<feature type="domain" description="Thioredoxin" evidence="6">
    <location>
        <begin position="17"/>
        <end position="160"/>
    </location>
</feature>
<dbReference type="NCBIfam" id="NF001808">
    <property type="entry name" value="PRK00522.1"/>
    <property type="match status" value="1"/>
</dbReference>
<dbReference type="InterPro" id="IPR050455">
    <property type="entry name" value="Tpx_Peroxidase_subfamily"/>
</dbReference>
<proteinExistence type="predicted"/>
<evidence type="ECO:0000256" key="2">
    <source>
        <dbReference type="ARBA" id="ARBA00022862"/>
    </source>
</evidence>
<dbReference type="Gene3D" id="3.40.30.10">
    <property type="entry name" value="Glutaredoxin"/>
    <property type="match status" value="1"/>
</dbReference>
<sequence length="160" mass="18386">MKVNFKGNPVTLLGNELKKGDLFPNFKAVNLDLSDFELDNVKGKKLVFSIPSIDTGVCEMETTRFMNEFKNKDYPVIVISYDLPFAFGRWCQAKNNQKVVTLSEFKYNDFGLKTGTKIEELGLLTRAVFVLDENNKIEHVEYCQEVASEPNYEEVLKHFN</sequence>
<keyword evidence="5" id="KW-0676">Redox-active center</keyword>
<dbReference type="PANTHER" id="PTHR43110:SF1">
    <property type="entry name" value="THIOL PEROXIDASE"/>
    <property type="match status" value="1"/>
</dbReference>
<dbReference type="PROSITE" id="PS51352">
    <property type="entry name" value="THIOREDOXIN_2"/>
    <property type="match status" value="1"/>
</dbReference>
<evidence type="ECO:0000256" key="4">
    <source>
        <dbReference type="ARBA" id="ARBA00023157"/>
    </source>
</evidence>
<dbReference type="RefSeq" id="WP_205499496.1">
    <property type="nucleotide sequence ID" value="NZ_CP148066.1"/>
</dbReference>
<keyword evidence="4" id="KW-1015">Disulfide bond</keyword>
<dbReference type="InterPro" id="IPR018219">
    <property type="entry name" value="Tpx_CS"/>
</dbReference>
<dbReference type="PROSITE" id="PS01265">
    <property type="entry name" value="TPX"/>
    <property type="match status" value="1"/>
</dbReference>
<dbReference type="PANTHER" id="PTHR43110">
    <property type="entry name" value="THIOL PEROXIDASE"/>
    <property type="match status" value="1"/>
</dbReference>
<dbReference type="Proteomes" id="UP001460679">
    <property type="component" value="Chromosome"/>
</dbReference>
<keyword evidence="2" id="KW-0049">Antioxidant</keyword>
<keyword evidence="3 7" id="KW-0560">Oxidoreductase</keyword>
<dbReference type="EC" id="1.11.1.-" evidence="7"/>
<name>A0ABZ2RN48_9BACT</name>
<dbReference type="CDD" id="cd03014">
    <property type="entry name" value="PRX_Atyp2cys"/>
    <property type="match status" value="1"/>
</dbReference>
<dbReference type="InterPro" id="IPR013766">
    <property type="entry name" value="Thioredoxin_domain"/>
</dbReference>
<keyword evidence="1 7" id="KW-0575">Peroxidase</keyword>
<dbReference type="InterPro" id="IPR013740">
    <property type="entry name" value="Redoxin"/>
</dbReference>
<evidence type="ECO:0000256" key="3">
    <source>
        <dbReference type="ARBA" id="ARBA00023002"/>
    </source>
</evidence>
<evidence type="ECO:0000256" key="5">
    <source>
        <dbReference type="ARBA" id="ARBA00023284"/>
    </source>
</evidence>
<dbReference type="InterPro" id="IPR036249">
    <property type="entry name" value="Thioredoxin-like_sf"/>
</dbReference>
<evidence type="ECO:0000313" key="8">
    <source>
        <dbReference type="Proteomes" id="UP001460679"/>
    </source>
</evidence>
<gene>
    <name evidence="7" type="primary">tpx</name>
    <name evidence="7" type="ORF">WG616_00035</name>
</gene>
<dbReference type="GO" id="GO:0004601">
    <property type="term" value="F:peroxidase activity"/>
    <property type="evidence" value="ECO:0007669"/>
    <property type="project" value="UniProtKB-KW"/>
</dbReference>
<dbReference type="EMBL" id="CP148066">
    <property type="protein sequence ID" value="WXL28411.1"/>
    <property type="molecule type" value="Genomic_DNA"/>
</dbReference>
<dbReference type="Pfam" id="PF08534">
    <property type="entry name" value="Redoxin"/>
    <property type="match status" value="1"/>
</dbReference>
<dbReference type="InterPro" id="IPR002065">
    <property type="entry name" value="TPX"/>
</dbReference>
<protein>
    <submittedName>
        <fullName evidence="7">Thiol peroxidase</fullName>
        <ecNumber evidence="7">1.11.1.-</ecNumber>
    </submittedName>
</protein>
<evidence type="ECO:0000313" key="7">
    <source>
        <dbReference type="EMBL" id="WXL28411.1"/>
    </source>
</evidence>
<reference evidence="7" key="1">
    <citation type="submission" date="2024-03" db="EMBL/GenBank/DDBJ databases">
        <title>Complete genome sequence of Mycoplasma gypis type strain B1/T1.</title>
        <authorList>
            <person name="Spergser J."/>
        </authorList>
    </citation>
    <scope>NUCLEOTIDE SEQUENCE [LARGE SCALE GENOMIC DNA]</scope>
    <source>
        <strain evidence="7">B1/T1</strain>
    </source>
</reference>
<evidence type="ECO:0000259" key="6">
    <source>
        <dbReference type="PROSITE" id="PS51352"/>
    </source>
</evidence>
<dbReference type="SUPFAM" id="SSF52833">
    <property type="entry name" value="Thioredoxin-like"/>
    <property type="match status" value="1"/>
</dbReference>
<evidence type="ECO:0000256" key="1">
    <source>
        <dbReference type="ARBA" id="ARBA00022559"/>
    </source>
</evidence>
<organism evidence="7 8">
    <name type="scientific">[Mycoplasma] gypis</name>
    <dbReference type="NCBI Taxonomy" id="92404"/>
    <lineage>
        <taxon>Bacteria</taxon>
        <taxon>Bacillati</taxon>
        <taxon>Mycoplasmatota</taxon>
        <taxon>Mycoplasmoidales</taxon>
        <taxon>Metamycoplasmataceae</taxon>
        <taxon>Metamycoplasma</taxon>
    </lineage>
</organism>